<dbReference type="AlphaFoldDB" id="A0A1C4VLE5"/>
<dbReference type="Proteomes" id="UP000198243">
    <property type="component" value="Chromosome I"/>
</dbReference>
<dbReference type="SUPFAM" id="SSF82607">
    <property type="entry name" value="YbaB-like"/>
    <property type="match status" value="1"/>
</dbReference>
<name>A0A1C4VLE5_9ACTN</name>
<accession>A0A1C4VLE5</accession>
<dbReference type="EMBL" id="LT607412">
    <property type="protein sequence ID" value="SCE84817.1"/>
    <property type="molecule type" value="Genomic_DNA"/>
</dbReference>
<dbReference type="RefSeq" id="WP_089018181.1">
    <property type="nucleotide sequence ID" value="NZ_LT607412.1"/>
</dbReference>
<dbReference type="Gene3D" id="3.30.1310.10">
    <property type="entry name" value="Nucleoid-associated protein YbaB-like domain"/>
    <property type="match status" value="1"/>
</dbReference>
<evidence type="ECO:0000313" key="2">
    <source>
        <dbReference type="Proteomes" id="UP000198243"/>
    </source>
</evidence>
<gene>
    <name evidence="1" type="ORF">GA0070607_2314</name>
</gene>
<organism evidence="1 2">
    <name type="scientific">Micromonospora coriariae</name>
    <dbReference type="NCBI Taxonomy" id="285665"/>
    <lineage>
        <taxon>Bacteria</taxon>
        <taxon>Bacillati</taxon>
        <taxon>Actinomycetota</taxon>
        <taxon>Actinomycetes</taxon>
        <taxon>Micromonosporales</taxon>
        <taxon>Micromonosporaceae</taxon>
        <taxon>Micromonospora</taxon>
    </lineage>
</organism>
<evidence type="ECO:0008006" key="3">
    <source>
        <dbReference type="Google" id="ProtNLM"/>
    </source>
</evidence>
<dbReference type="GO" id="GO:0003677">
    <property type="term" value="F:DNA binding"/>
    <property type="evidence" value="ECO:0007669"/>
    <property type="project" value="InterPro"/>
</dbReference>
<dbReference type="OrthoDB" id="5188590at2"/>
<reference evidence="2" key="1">
    <citation type="submission" date="2016-06" db="EMBL/GenBank/DDBJ databases">
        <authorList>
            <person name="Varghese N."/>
            <person name="Submissions Spin"/>
        </authorList>
    </citation>
    <scope>NUCLEOTIDE SEQUENCE [LARGE SCALE GENOMIC DNA]</scope>
    <source>
        <strain evidence="2">DSM 44875</strain>
    </source>
</reference>
<keyword evidence="2" id="KW-1185">Reference proteome</keyword>
<protein>
    <recommendedName>
        <fullName evidence="3">YbaB/EbfC DNA-binding family protein</fullName>
    </recommendedName>
</protein>
<proteinExistence type="predicted"/>
<sequence length="138" mass="14769">MTASADEFRQSMDDALRALHELRANRPAEESVETRGEASAADGRITVVAAPGGRIESITVLPQVLREGGDYLAEQLTIAVNAALDDLRARTVTDAPDVPDPSVLLERLEGVQQQSVRQMQSFLSTLTAAQARIARSAG</sequence>
<evidence type="ECO:0000313" key="1">
    <source>
        <dbReference type="EMBL" id="SCE84817.1"/>
    </source>
</evidence>
<dbReference type="InterPro" id="IPR036894">
    <property type="entry name" value="YbaB-like_sf"/>
</dbReference>